<proteinExistence type="predicted"/>
<dbReference type="AlphaFoldDB" id="A0A8H7QWB1"/>
<sequence length="114" mass="13037">MSRSKVYTMPHVKEDLVIKQEVDNSKEFDLLLHETSPTSETPGEINIKPEEELQDTFLEKTQDDYLPGEPPDTSLLEESLSEEPQGTTFFLSIKFSFALKIDNLFSILAQQKKT</sequence>
<comment type="caution">
    <text evidence="1">The sequence shown here is derived from an EMBL/GenBank/DDBJ whole genome shotgun (WGS) entry which is preliminary data.</text>
</comment>
<gene>
    <name evidence="1" type="ORF">INT47_011577</name>
</gene>
<evidence type="ECO:0000313" key="1">
    <source>
        <dbReference type="EMBL" id="KAG2199465.1"/>
    </source>
</evidence>
<protein>
    <submittedName>
        <fullName evidence="1">Uncharacterized protein</fullName>
    </submittedName>
</protein>
<evidence type="ECO:0000313" key="2">
    <source>
        <dbReference type="Proteomes" id="UP000603453"/>
    </source>
</evidence>
<name>A0A8H7QWB1_9FUNG</name>
<accession>A0A8H7QWB1</accession>
<dbReference type="Proteomes" id="UP000603453">
    <property type="component" value="Unassembled WGS sequence"/>
</dbReference>
<reference evidence="1" key="1">
    <citation type="submission" date="2020-12" db="EMBL/GenBank/DDBJ databases">
        <title>Metabolic potential, ecology and presence of endohyphal bacteria is reflected in genomic diversity of Mucoromycotina.</title>
        <authorList>
            <person name="Muszewska A."/>
            <person name="Okrasinska A."/>
            <person name="Steczkiewicz K."/>
            <person name="Drgas O."/>
            <person name="Orlowska M."/>
            <person name="Perlinska-Lenart U."/>
            <person name="Aleksandrzak-Piekarczyk T."/>
            <person name="Szatraj K."/>
            <person name="Zielenkiewicz U."/>
            <person name="Pilsyk S."/>
            <person name="Malc E."/>
            <person name="Mieczkowski P."/>
            <person name="Kruszewska J.S."/>
            <person name="Biernat P."/>
            <person name="Pawlowska J."/>
        </authorList>
    </citation>
    <scope>NUCLEOTIDE SEQUENCE</scope>
    <source>
        <strain evidence="1">WA0000017839</strain>
    </source>
</reference>
<organism evidence="1 2">
    <name type="scientific">Mucor saturninus</name>
    <dbReference type="NCBI Taxonomy" id="64648"/>
    <lineage>
        <taxon>Eukaryota</taxon>
        <taxon>Fungi</taxon>
        <taxon>Fungi incertae sedis</taxon>
        <taxon>Mucoromycota</taxon>
        <taxon>Mucoromycotina</taxon>
        <taxon>Mucoromycetes</taxon>
        <taxon>Mucorales</taxon>
        <taxon>Mucorineae</taxon>
        <taxon>Mucoraceae</taxon>
        <taxon>Mucor</taxon>
    </lineage>
</organism>
<keyword evidence="2" id="KW-1185">Reference proteome</keyword>
<dbReference type="EMBL" id="JAEPRD010000096">
    <property type="protein sequence ID" value="KAG2199465.1"/>
    <property type="molecule type" value="Genomic_DNA"/>
</dbReference>